<dbReference type="AlphaFoldDB" id="A0A5C7IDI9"/>
<dbReference type="InterPro" id="IPR001480">
    <property type="entry name" value="Bulb-type_lectin_dom"/>
</dbReference>
<comment type="caution">
    <text evidence="8">The sequence shown here is derived from an EMBL/GenBank/DDBJ whole genome shotgun (WGS) entry which is preliminary data.</text>
</comment>
<evidence type="ECO:0000256" key="4">
    <source>
        <dbReference type="SAM" id="MobiDB-lite"/>
    </source>
</evidence>
<dbReference type="InterPro" id="IPR036426">
    <property type="entry name" value="Bulb-type_lectin_dom_sf"/>
</dbReference>
<dbReference type="InterPro" id="IPR003609">
    <property type="entry name" value="Pan_app"/>
</dbReference>
<organism evidence="8 9">
    <name type="scientific">Acer yangbiense</name>
    <dbReference type="NCBI Taxonomy" id="1000413"/>
    <lineage>
        <taxon>Eukaryota</taxon>
        <taxon>Viridiplantae</taxon>
        <taxon>Streptophyta</taxon>
        <taxon>Embryophyta</taxon>
        <taxon>Tracheophyta</taxon>
        <taxon>Spermatophyta</taxon>
        <taxon>Magnoliopsida</taxon>
        <taxon>eudicotyledons</taxon>
        <taxon>Gunneridae</taxon>
        <taxon>Pentapetalae</taxon>
        <taxon>rosids</taxon>
        <taxon>malvids</taxon>
        <taxon>Sapindales</taxon>
        <taxon>Sapindaceae</taxon>
        <taxon>Hippocastanoideae</taxon>
        <taxon>Acereae</taxon>
        <taxon>Acer</taxon>
    </lineage>
</organism>
<dbReference type="Pfam" id="PF01453">
    <property type="entry name" value="B_lectin"/>
    <property type="match status" value="2"/>
</dbReference>
<dbReference type="GO" id="GO:0048544">
    <property type="term" value="P:recognition of pollen"/>
    <property type="evidence" value="ECO:0007669"/>
    <property type="project" value="InterPro"/>
</dbReference>
<feature type="domain" description="Bulb-type lectin" evidence="6">
    <location>
        <begin position="8"/>
        <end position="129"/>
    </location>
</feature>
<gene>
    <name evidence="8" type="ORF">EZV62_008526</name>
</gene>
<dbReference type="OrthoDB" id="785331at2759"/>
<accession>A0A5C7IDI9</accession>
<keyword evidence="5" id="KW-0472">Membrane</keyword>
<dbReference type="PROSITE" id="PS50948">
    <property type="entry name" value="PAN"/>
    <property type="match status" value="1"/>
</dbReference>
<dbReference type="SMART" id="SM00473">
    <property type="entry name" value="PAN_AP"/>
    <property type="match status" value="1"/>
</dbReference>
<evidence type="ECO:0000313" key="8">
    <source>
        <dbReference type="EMBL" id="TXG67251.1"/>
    </source>
</evidence>
<evidence type="ECO:0000259" key="7">
    <source>
        <dbReference type="PROSITE" id="PS50948"/>
    </source>
</evidence>
<dbReference type="EMBL" id="VAHF01000003">
    <property type="protein sequence ID" value="TXG67251.1"/>
    <property type="molecule type" value="Genomic_DNA"/>
</dbReference>
<feature type="transmembrane region" description="Helical" evidence="5">
    <location>
        <begin position="839"/>
        <end position="865"/>
    </location>
</feature>
<keyword evidence="9" id="KW-1185">Reference proteome</keyword>
<keyword evidence="1" id="KW-0732">Signal</keyword>
<dbReference type="PANTHER" id="PTHR32444">
    <property type="entry name" value="BULB-TYPE LECTIN DOMAIN-CONTAINING PROTEIN"/>
    <property type="match status" value="1"/>
</dbReference>
<evidence type="ECO:0000313" key="9">
    <source>
        <dbReference type="Proteomes" id="UP000323000"/>
    </source>
</evidence>
<dbReference type="CDD" id="cd00028">
    <property type="entry name" value="B_lectin"/>
    <property type="match status" value="2"/>
</dbReference>
<evidence type="ECO:0000259" key="6">
    <source>
        <dbReference type="PROSITE" id="PS50927"/>
    </source>
</evidence>
<dbReference type="PANTHER" id="PTHR32444:SF210">
    <property type="entry name" value="NON-SPECIFIC SERINE_THREONINE PROTEIN KINASE"/>
    <property type="match status" value="1"/>
</dbReference>
<evidence type="ECO:0000256" key="5">
    <source>
        <dbReference type="SAM" id="Phobius"/>
    </source>
</evidence>
<dbReference type="FunFam" id="2.90.10.10:FF:000004">
    <property type="entry name" value="G-type lectin S-receptor-like serine/threonine-protein kinase"/>
    <property type="match status" value="2"/>
</dbReference>
<feature type="domain" description="Bulb-type lectin" evidence="6">
    <location>
        <begin position="418"/>
        <end position="547"/>
    </location>
</feature>
<keyword evidence="3" id="KW-0325">Glycoprotein</keyword>
<dbReference type="Pfam" id="PF08276">
    <property type="entry name" value="PAN_2"/>
    <property type="match status" value="1"/>
</dbReference>
<keyword evidence="2" id="KW-1015">Disulfide bond</keyword>
<dbReference type="Gene3D" id="2.90.10.10">
    <property type="entry name" value="Bulb-type lectin domain"/>
    <property type="match status" value="2"/>
</dbReference>
<dbReference type="Proteomes" id="UP000323000">
    <property type="component" value="Chromosome 3"/>
</dbReference>
<dbReference type="InterPro" id="IPR000858">
    <property type="entry name" value="S_locus_glycoprot_dom"/>
</dbReference>
<reference evidence="9" key="1">
    <citation type="journal article" date="2019" name="Gigascience">
        <title>De novo genome assembly of the endangered Acer yangbiense, a plant species with extremely small populations endemic to Yunnan Province, China.</title>
        <authorList>
            <person name="Yang J."/>
            <person name="Wariss H.M."/>
            <person name="Tao L."/>
            <person name="Zhang R."/>
            <person name="Yun Q."/>
            <person name="Hollingsworth P."/>
            <person name="Dao Z."/>
            <person name="Luo G."/>
            <person name="Guo H."/>
            <person name="Ma Y."/>
            <person name="Sun W."/>
        </authorList>
    </citation>
    <scope>NUCLEOTIDE SEQUENCE [LARGE SCALE GENOMIC DNA]</scope>
    <source>
        <strain evidence="9">cv. Malutang</strain>
    </source>
</reference>
<dbReference type="PROSITE" id="PS50927">
    <property type="entry name" value="BULB_LECTIN"/>
    <property type="match status" value="2"/>
</dbReference>
<dbReference type="SMART" id="SM00108">
    <property type="entry name" value="B_lectin"/>
    <property type="match status" value="2"/>
</dbReference>
<dbReference type="Pfam" id="PF00954">
    <property type="entry name" value="S_locus_glycop"/>
    <property type="match status" value="2"/>
</dbReference>
<evidence type="ECO:0000256" key="2">
    <source>
        <dbReference type="ARBA" id="ARBA00023157"/>
    </source>
</evidence>
<evidence type="ECO:0008006" key="10">
    <source>
        <dbReference type="Google" id="ProtNLM"/>
    </source>
</evidence>
<feature type="transmembrane region" description="Helical" evidence="5">
    <location>
        <begin position="385"/>
        <end position="408"/>
    </location>
</feature>
<protein>
    <recommendedName>
        <fullName evidence="10">Non-specific serine/threonine protein kinase</fullName>
    </recommendedName>
</protein>
<feature type="region of interest" description="Disordered" evidence="4">
    <location>
        <begin position="878"/>
        <end position="904"/>
    </location>
</feature>
<feature type="compositionally biased region" description="Low complexity" evidence="4">
    <location>
        <begin position="881"/>
        <end position="892"/>
    </location>
</feature>
<dbReference type="SUPFAM" id="SSF51110">
    <property type="entry name" value="alpha-D-mannose-specific plant lectins"/>
    <property type="match status" value="2"/>
</dbReference>
<keyword evidence="5" id="KW-1133">Transmembrane helix</keyword>
<dbReference type="CDD" id="cd01098">
    <property type="entry name" value="PAN_AP_plant"/>
    <property type="match status" value="1"/>
</dbReference>
<evidence type="ECO:0000256" key="3">
    <source>
        <dbReference type="ARBA" id="ARBA00023180"/>
    </source>
</evidence>
<feature type="domain" description="Apple" evidence="7">
    <location>
        <begin position="738"/>
        <end position="818"/>
    </location>
</feature>
<keyword evidence="5" id="KW-0812">Transmembrane</keyword>
<sequence length="904" mass="100898">MRIATATLDTITFGQSISDGETLVSADQRFELGFFSPGTSRSRYLGIWYKKVAPKTTVWVANRDTPISDPSGVLHINARGILVLLNSTNNTVWSSNASRTPQNPVAVLLGSGNLVVKDGNDNNPENFLWQSFYYPGDTLLPGMKLGINLVTGLEWFFTSSKSTDDPSQGEFTEMIDPRGTPQLFLKKGPVILYRVGSWNGLHFTGSPLLKPNSIYAYNFVSNEKEVFYTYDIKDGSVLSRVVLTPSGVVQRFTWMDQTRTWVEYYAKTRDECDSYAKCGAYAICNINNFPVCTCFEKFKPKSQLQWSTFNWSAGCVRKAPLDSIAPVRHMATLDIREGGSGCLLWFNDLIDIKDIEGGQDLYVRIAASELGNIESRRQPTGKKHVNVIIIVASIISGMGALVLAWIMYMHKTKLKNEEDTITLGQSIRDGETVVSADQRFELGFFSPGTSRSRYLGIWYKKVAPKTTVWVANRDTPISDPSGILNINTRGILNINTRGILVLLNSTNNTVWSSNASRSPQNPVAVLLGSGNLVVKDGNDNNPDNFLWQSFDYPGDTLLPGMKLGINLVTGLEWFLMSWKSTDDPSQGDFTEMIDPRGTPQLFLKMGAVILYRAGSWNGVQWTGSPQLKPNPLYTYNFVSNEKEVFYTYDARILTRLALSPSGVAQRLTWLDETHQWVGYYAKMRDECSNYSICGAYASCNINNFPICTCFKGFVPKSQQQWSIYNWSAGCIRKTPLDCQHGDGFVKHEAVKLPDTSHSSTVKYISLVQCKKLCINNCSCTAYATLDIREGGSGCLLWFTDLFDITDIEGGQVLYVRVAASEAEIDDIESERQPSRKKQLANTIIIVTSIISGIGVLAIVWIIYMWRKKLRNEERNMPELGSSSVVNKEQSSSTNEITVSMLEAR</sequence>
<evidence type="ECO:0000256" key="1">
    <source>
        <dbReference type="ARBA" id="ARBA00022729"/>
    </source>
</evidence>
<dbReference type="Gene3D" id="3.50.4.10">
    <property type="entry name" value="Hepatocyte Growth Factor"/>
    <property type="match status" value="1"/>
</dbReference>
<proteinExistence type="predicted"/>
<name>A0A5C7IDI9_9ROSI</name>